<keyword evidence="3 6" id="KW-0812">Transmembrane</keyword>
<dbReference type="EMBL" id="FUKR01000036">
    <property type="protein sequence ID" value="SJN28769.1"/>
    <property type="molecule type" value="Genomic_DNA"/>
</dbReference>
<accession>A0A1R4J9X3</accession>
<evidence type="ECO:0000256" key="1">
    <source>
        <dbReference type="ARBA" id="ARBA00004651"/>
    </source>
</evidence>
<keyword evidence="4 6" id="KW-1133">Transmembrane helix</keyword>
<feature type="transmembrane region" description="Helical" evidence="6">
    <location>
        <begin position="140"/>
        <end position="158"/>
    </location>
</feature>
<dbReference type="Pfam" id="PF00482">
    <property type="entry name" value="T2SSF"/>
    <property type="match status" value="1"/>
</dbReference>
<evidence type="ECO:0000256" key="3">
    <source>
        <dbReference type="ARBA" id="ARBA00022692"/>
    </source>
</evidence>
<evidence type="ECO:0000259" key="7">
    <source>
        <dbReference type="Pfam" id="PF00482"/>
    </source>
</evidence>
<dbReference type="PANTHER" id="PTHR35007:SF4">
    <property type="entry name" value="CONSERVED TRANSMEMBRANE PROTEIN-RELATED"/>
    <property type="match status" value="1"/>
</dbReference>
<feature type="transmembrane region" description="Helical" evidence="6">
    <location>
        <begin position="112"/>
        <end position="134"/>
    </location>
</feature>
<dbReference type="GO" id="GO:0005886">
    <property type="term" value="C:plasma membrane"/>
    <property type="evidence" value="ECO:0007669"/>
    <property type="project" value="UniProtKB-SubCell"/>
</dbReference>
<evidence type="ECO:0000313" key="9">
    <source>
        <dbReference type="Proteomes" id="UP000196778"/>
    </source>
</evidence>
<sequence>MGRVTSIEWGAIGWGIVLGLGAWMIVGAVPRLSRPRLVERIAPHLQDVSAGARAIVRRRAAEPSGALRELLRPLFDLAVVIVSRLGATEQRIERRLRIAGVTETVDQYRRRVAAVALAGVGVGLLLAAVLWALGRTGLESLLPATVVLVALIMPEVRLRARSRRRRRMIEQELPVVLELMSLALTAGESVRNAVSRLAGQSNGVVGEALRAAVARTAAGIPLSTALTTSASAVDSAEYARVVDQLVLTLDRGAPVAEVLRAQAGDARQSEKRRLVEEAGRREVVMMVPLVFVILPLSVAFAVFPGIFVIDAGLP</sequence>
<evidence type="ECO:0000256" key="5">
    <source>
        <dbReference type="ARBA" id="ARBA00023136"/>
    </source>
</evidence>
<proteinExistence type="predicted"/>
<keyword evidence="2" id="KW-1003">Cell membrane</keyword>
<gene>
    <name evidence="8" type="ORF">FM119_06210</name>
</gene>
<comment type="subcellular location">
    <subcellularLocation>
        <location evidence="1">Cell membrane</location>
        <topology evidence="1">Multi-pass membrane protein</topology>
    </subcellularLocation>
</comment>
<dbReference type="PANTHER" id="PTHR35007">
    <property type="entry name" value="INTEGRAL MEMBRANE PROTEIN-RELATED"/>
    <property type="match status" value="1"/>
</dbReference>
<dbReference type="InterPro" id="IPR018076">
    <property type="entry name" value="T2SS_GspF_dom"/>
</dbReference>
<feature type="domain" description="Type II secretion system protein GspF" evidence="7">
    <location>
        <begin position="177"/>
        <end position="302"/>
    </location>
</feature>
<dbReference type="AlphaFoldDB" id="A0A1R4J9X3"/>
<keyword evidence="5 6" id="KW-0472">Membrane</keyword>
<feature type="transmembrane region" description="Helical" evidence="6">
    <location>
        <begin position="12"/>
        <end position="30"/>
    </location>
</feature>
<evidence type="ECO:0000256" key="4">
    <source>
        <dbReference type="ARBA" id="ARBA00022989"/>
    </source>
</evidence>
<feature type="transmembrane region" description="Helical" evidence="6">
    <location>
        <begin position="283"/>
        <end position="309"/>
    </location>
</feature>
<protein>
    <submittedName>
        <fullName evidence="8">Type II/IV secretion system protein TadC, associated with Flp pilus assembly</fullName>
    </submittedName>
</protein>
<dbReference type="Proteomes" id="UP000196778">
    <property type="component" value="Unassembled WGS sequence"/>
</dbReference>
<evidence type="ECO:0000256" key="6">
    <source>
        <dbReference type="SAM" id="Phobius"/>
    </source>
</evidence>
<name>A0A1R4J9X3_9MICO</name>
<reference evidence="9" key="1">
    <citation type="submission" date="2017-02" db="EMBL/GenBank/DDBJ databases">
        <authorList>
            <person name="Dridi B."/>
        </authorList>
    </citation>
    <scope>NUCLEOTIDE SEQUENCE [LARGE SCALE GENOMIC DNA]</scope>
    <source>
        <strain evidence="9">EB411</strain>
    </source>
</reference>
<organism evidence="8 9">
    <name type="scientific">Mycetocola reblochoni REB411</name>
    <dbReference type="NCBI Taxonomy" id="1255698"/>
    <lineage>
        <taxon>Bacteria</taxon>
        <taxon>Bacillati</taxon>
        <taxon>Actinomycetota</taxon>
        <taxon>Actinomycetes</taxon>
        <taxon>Micrococcales</taxon>
        <taxon>Microbacteriaceae</taxon>
        <taxon>Mycetocola</taxon>
    </lineage>
</organism>
<evidence type="ECO:0000313" key="8">
    <source>
        <dbReference type="EMBL" id="SJN28769.1"/>
    </source>
</evidence>
<evidence type="ECO:0000256" key="2">
    <source>
        <dbReference type="ARBA" id="ARBA00022475"/>
    </source>
</evidence>
<keyword evidence="9" id="KW-1185">Reference proteome</keyword>